<accession>A0A382HIK8</accession>
<dbReference type="AlphaFoldDB" id="A0A382HIK8"/>
<evidence type="ECO:0000313" key="1">
    <source>
        <dbReference type="EMBL" id="SVB86503.1"/>
    </source>
</evidence>
<protein>
    <submittedName>
        <fullName evidence="1">Uncharacterized protein</fullName>
    </submittedName>
</protein>
<organism evidence="1">
    <name type="scientific">marine metagenome</name>
    <dbReference type="NCBI Taxonomy" id="408172"/>
    <lineage>
        <taxon>unclassified sequences</taxon>
        <taxon>metagenomes</taxon>
        <taxon>ecological metagenomes</taxon>
    </lineage>
</organism>
<name>A0A382HIK8_9ZZZZ</name>
<reference evidence="1" key="1">
    <citation type="submission" date="2018-05" db="EMBL/GenBank/DDBJ databases">
        <authorList>
            <person name="Lanie J.A."/>
            <person name="Ng W.-L."/>
            <person name="Kazmierczak K.M."/>
            <person name="Andrzejewski T.M."/>
            <person name="Davidsen T.M."/>
            <person name="Wayne K.J."/>
            <person name="Tettelin H."/>
            <person name="Glass J.I."/>
            <person name="Rusch D."/>
            <person name="Podicherti R."/>
            <person name="Tsui H.-C.T."/>
            <person name="Winkler M.E."/>
        </authorList>
    </citation>
    <scope>NUCLEOTIDE SEQUENCE</scope>
</reference>
<sequence length="66" mass="7170">MDIVAVTVWDEEEVSILDGEKLNPVICGFVVSDTVAVFEIVVENPRAVSSLAVYHILLPTRSITVA</sequence>
<dbReference type="EMBL" id="UINC01061191">
    <property type="protein sequence ID" value="SVB86503.1"/>
    <property type="molecule type" value="Genomic_DNA"/>
</dbReference>
<proteinExistence type="predicted"/>
<gene>
    <name evidence="1" type="ORF">METZ01_LOCUS239357</name>
</gene>